<evidence type="ECO:0000256" key="12">
    <source>
        <dbReference type="ARBA" id="ARBA00023012"/>
    </source>
</evidence>
<evidence type="ECO:0000256" key="4">
    <source>
        <dbReference type="ARBA" id="ARBA00022475"/>
    </source>
</evidence>
<evidence type="ECO:0000256" key="8">
    <source>
        <dbReference type="ARBA" id="ARBA00022741"/>
    </source>
</evidence>
<dbReference type="Pfam" id="PF00672">
    <property type="entry name" value="HAMP"/>
    <property type="match status" value="1"/>
</dbReference>
<evidence type="ECO:0000313" key="16">
    <source>
        <dbReference type="EMBL" id="MEQ2578015.1"/>
    </source>
</evidence>
<dbReference type="InterPro" id="IPR036097">
    <property type="entry name" value="HisK_dim/P_sf"/>
</dbReference>
<evidence type="ECO:0000256" key="14">
    <source>
        <dbReference type="SAM" id="Phobius"/>
    </source>
</evidence>
<evidence type="ECO:0000256" key="10">
    <source>
        <dbReference type="ARBA" id="ARBA00022840"/>
    </source>
</evidence>
<dbReference type="CDD" id="cd06225">
    <property type="entry name" value="HAMP"/>
    <property type="match status" value="1"/>
</dbReference>
<dbReference type="InterPro" id="IPR036890">
    <property type="entry name" value="HATPase_C_sf"/>
</dbReference>
<keyword evidence="5" id="KW-0597">Phosphoprotein</keyword>
<comment type="caution">
    <text evidence="16">The sequence shown here is derived from an EMBL/GenBank/DDBJ whole genome shotgun (WGS) entry which is preliminary data.</text>
</comment>
<dbReference type="InterPro" id="IPR003660">
    <property type="entry name" value="HAMP_dom"/>
</dbReference>
<keyword evidence="10" id="KW-0067">ATP-binding</keyword>
<name>A0ABV1HZM2_9FIRM</name>
<dbReference type="SMART" id="SM00388">
    <property type="entry name" value="HisKA"/>
    <property type="match status" value="1"/>
</dbReference>
<dbReference type="CDD" id="cd00082">
    <property type="entry name" value="HisKA"/>
    <property type="match status" value="1"/>
</dbReference>
<organism evidence="16 17">
    <name type="scientific">Hominiventricola aquisgranensis</name>
    <dbReference type="NCBI Taxonomy" id="3133164"/>
    <lineage>
        <taxon>Bacteria</taxon>
        <taxon>Bacillati</taxon>
        <taxon>Bacillota</taxon>
        <taxon>Clostridia</taxon>
        <taxon>Lachnospirales</taxon>
        <taxon>Lachnospiraceae</taxon>
        <taxon>Hominiventricola</taxon>
    </lineage>
</organism>
<evidence type="ECO:0000256" key="3">
    <source>
        <dbReference type="ARBA" id="ARBA00012438"/>
    </source>
</evidence>
<dbReference type="InterPro" id="IPR050398">
    <property type="entry name" value="HssS/ArlS-like"/>
</dbReference>
<dbReference type="Gene3D" id="1.10.287.130">
    <property type="match status" value="1"/>
</dbReference>
<dbReference type="Pfam" id="PF00512">
    <property type="entry name" value="HisKA"/>
    <property type="match status" value="1"/>
</dbReference>
<feature type="transmembrane region" description="Helical" evidence="14">
    <location>
        <begin position="148"/>
        <end position="172"/>
    </location>
</feature>
<dbReference type="InterPro" id="IPR005467">
    <property type="entry name" value="His_kinase_dom"/>
</dbReference>
<dbReference type="Gene3D" id="3.30.565.10">
    <property type="entry name" value="Histidine kinase-like ATPase, C-terminal domain"/>
    <property type="match status" value="1"/>
</dbReference>
<evidence type="ECO:0000256" key="9">
    <source>
        <dbReference type="ARBA" id="ARBA00022777"/>
    </source>
</evidence>
<evidence type="ECO:0000256" key="5">
    <source>
        <dbReference type="ARBA" id="ARBA00022553"/>
    </source>
</evidence>
<proteinExistence type="predicted"/>
<feature type="domain" description="Histidine kinase" evidence="15">
    <location>
        <begin position="240"/>
        <end position="441"/>
    </location>
</feature>
<dbReference type="RefSeq" id="WP_349143886.1">
    <property type="nucleotide sequence ID" value="NZ_JBBMFC010000005.1"/>
</dbReference>
<evidence type="ECO:0000256" key="11">
    <source>
        <dbReference type="ARBA" id="ARBA00022989"/>
    </source>
</evidence>
<keyword evidence="9 16" id="KW-0418">Kinase</keyword>
<keyword evidence="7 14" id="KW-0812">Transmembrane</keyword>
<dbReference type="GO" id="GO:0016301">
    <property type="term" value="F:kinase activity"/>
    <property type="evidence" value="ECO:0007669"/>
    <property type="project" value="UniProtKB-KW"/>
</dbReference>
<evidence type="ECO:0000259" key="15">
    <source>
        <dbReference type="PROSITE" id="PS50109"/>
    </source>
</evidence>
<evidence type="ECO:0000256" key="13">
    <source>
        <dbReference type="ARBA" id="ARBA00023136"/>
    </source>
</evidence>
<evidence type="ECO:0000256" key="1">
    <source>
        <dbReference type="ARBA" id="ARBA00000085"/>
    </source>
</evidence>
<dbReference type="PANTHER" id="PTHR45528">
    <property type="entry name" value="SENSOR HISTIDINE KINASE CPXA"/>
    <property type="match status" value="1"/>
</dbReference>
<keyword evidence="8" id="KW-0547">Nucleotide-binding</keyword>
<dbReference type="PANTHER" id="PTHR45528:SF1">
    <property type="entry name" value="SENSOR HISTIDINE KINASE CPXA"/>
    <property type="match status" value="1"/>
</dbReference>
<dbReference type="SUPFAM" id="SSF47384">
    <property type="entry name" value="Homodimeric domain of signal transducing histidine kinase"/>
    <property type="match status" value="1"/>
</dbReference>
<dbReference type="PROSITE" id="PS50109">
    <property type="entry name" value="HIS_KIN"/>
    <property type="match status" value="1"/>
</dbReference>
<keyword evidence="11 14" id="KW-1133">Transmembrane helix</keyword>
<protein>
    <recommendedName>
        <fullName evidence="3">histidine kinase</fullName>
        <ecNumber evidence="3">2.7.13.3</ecNumber>
    </recommendedName>
</protein>
<keyword evidence="13 14" id="KW-0472">Membrane</keyword>
<gene>
    <name evidence="16" type="ORF">WMO62_04035</name>
</gene>
<dbReference type="Proteomes" id="UP001470288">
    <property type="component" value="Unassembled WGS sequence"/>
</dbReference>
<dbReference type="SUPFAM" id="SSF55874">
    <property type="entry name" value="ATPase domain of HSP90 chaperone/DNA topoisomerase II/histidine kinase"/>
    <property type="match status" value="1"/>
</dbReference>
<evidence type="ECO:0000256" key="7">
    <source>
        <dbReference type="ARBA" id="ARBA00022692"/>
    </source>
</evidence>
<comment type="subcellular location">
    <subcellularLocation>
        <location evidence="2">Cell membrane</location>
        <topology evidence="2">Multi-pass membrane protein</topology>
    </subcellularLocation>
</comment>
<keyword evidence="12" id="KW-0902">Two-component regulatory system</keyword>
<dbReference type="InterPro" id="IPR003661">
    <property type="entry name" value="HisK_dim/P_dom"/>
</dbReference>
<dbReference type="EMBL" id="JBBMFC010000005">
    <property type="protein sequence ID" value="MEQ2578015.1"/>
    <property type="molecule type" value="Genomic_DNA"/>
</dbReference>
<evidence type="ECO:0000313" key="17">
    <source>
        <dbReference type="Proteomes" id="UP001470288"/>
    </source>
</evidence>
<accession>A0ABV1HZM2</accession>
<dbReference type="EC" id="2.7.13.3" evidence="3"/>
<comment type="catalytic activity">
    <reaction evidence="1">
        <text>ATP + protein L-histidine = ADP + protein N-phospho-L-histidine.</text>
        <dbReference type="EC" id="2.7.13.3"/>
    </reaction>
</comment>
<evidence type="ECO:0000256" key="2">
    <source>
        <dbReference type="ARBA" id="ARBA00004651"/>
    </source>
</evidence>
<keyword evidence="4" id="KW-1003">Cell membrane</keyword>
<keyword evidence="17" id="KW-1185">Reference proteome</keyword>
<keyword evidence="6" id="KW-0808">Transferase</keyword>
<sequence length="442" mass="51337">MSTKKKNIWKNRLTLELLGMCAAALLIAIAAANLARNIAVDWIYNVVYSDEKYEQDITDMLQSLQDYVQEEQVTEDNIKQLVNWVRKQKNVYVTFYRDIDELLGPFMANSGDEPYEVDTEYESMYYTVNLYDGTPIKVQLEVYLDMNYMYWADAAMYVTGGIVFLLLLLLMIHHKIRYINRLESELKILGGGNLEYPITIKGNDEITSLAEGITALKNGFLEEQQMKAEAEKANMELVTAMSHDLRTPLTSLIGYLELLNMHRYENEEQLQKYLEYCRKKAFQIKKVSDRLFEYFLVYGKEEKELQLQTIPCEEMAEDLCNGQFFDWQDRGGTIDCQIGELPGAVQVDSEYMQRVMDNLLSNLKKYGDPAYPLQIQIDEHQDMLHILLKNHVLEQKNQIESTQIGLKTCRRIIENHGGTFAWRTDTQKNTFTIEMELPLAKG</sequence>
<reference evidence="16 17" key="1">
    <citation type="submission" date="2024-03" db="EMBL/GenBank/DDBJ databases">
        <title>Human intestinal bacterial collection.</title>
        <authorList>
            <person name="Pauvert C."/>
            <person name="Hitch T.C.A."/>
            <person name="Clavel T."/>
        </authorList>
    </citation>
    <scope>NUCLEOTIDE SEQUENCE [LARGE SCALE GENOMIC DNA]</scope>
    <source>
        <strain evidence="16 17">CLA-AA-H78B</strain>
    </source>
</reference>
<evidence type="ECO:0000256" key="6">
    <source>
        <dbReference type="ARBA" id="ARBA00022679"/>
    </source>
</evidence>